<name>A0A5C6MUR4_9TELE</name>
<evidence type="ECO:0000256" key="1">
    <source>
        <dbReference type="SAM" id="MobiDB-lite"/>
    </source>
</evidence>
<evidence type="ECO:0000313" key="3">
    <source>
        <dbReference type="Proteomes" id="UP000324091"/>
    </source>
</evidence>
<sequence length="144" mass="15348">MEEGDEGEVPRSTGAFEATDTYLVNNDPSRGPGMPECFLVSETYRVPCVSLPLRSEPVLRHTSVEISPRTWWRNLARAQLAGRHGAGGGGQFGAVASRQGESGPHTEPGRQAGSGLRAEPRGLPRRLTIDACEDARGCCDSVAS</sequence>
<gene>
    <name evidence="2" type="ORF">D4764_06G0000490</name>
</gene>
<feature type="region of interest" description="Disordered" evidence="1">
    <location>
        <begin position="1"/>
        <end position="30"/>
    </location>
</feature>
<dbReference type="Proteomes" id="UP000324091">
    <property type="component" value="Chromosome 6"/>
</dbReference>
<dbReference type="AlphaFoldDB" id="A0A5C6MUR4"/>
<reference evidence="2 3" key="1">
    <citation type="submission" date="2019-04" db="EMBL/GenBank/DDBJ databases">
        <title>Chromosome genome assembly for Takifugu flavidus.</title>
        <authorList>
            <person name="Xiao S."/>
        </authorList>
    </citation>
    <scope>NUCLEOTIDE SEQUENCE [LARGE SCALE GENOMIC DNA]</scope>
    <source>
        <strain evidence="2">HTHZ2018</strain>
        <tissue evidence="2">Muscle</tissue>
    </source>
</reference>
<organism evidence="2 3">
    <name type="scientific">Takifugu flavidus</name>
    <name type="common">sansaifugu</name>
    <dbReference type="NCBI Taxonomy" id="433684"/>
    <lineage>
        <taxon>Eukaryota</taxon>
        <taxon>Metazoa</taxon>
        <taxon>Chordata</taxon>
        <taxon>Craniata</taxon>
        <taxon>Vertebrata</taxon>
        <taxon>Euteleostomi</taxon>
        <taxon>Actinopterygii</taxon>
        <taxon>Neopterygii</taxon>
        <taxon>Teleostei</taxon>
        <taxon>Neoteleostei</taxon>
        <taxon>Acanthomorphata</taxon>
        <taxon>Eupercaria</taxon>
        <taxon>Tetraodontiformes</taxon>
        <taxon>Tetradontoidea</taxon>
        <taxon>Tetraodontidae</taxon>
        <taxon>Takifugu</taxon>
    </lineage>
</organism>
<protein>
    <submittedName>
        <fullName evidence="2">Uncharacterized protein</fullName>
    </submittedName>
</protein>
<proteinExistence type="predicted"/>
<dbReference type="EMBL" id="RHFK02000019">
    <property type="protein sequence ID" value="TWW58519.1"/>
    <property type="molecule type" value="Genomic_DNA"/>
</dbReference>
<keyword evidence="3" id="KW-1185">Reference proteome</keyword>
<accession>A0A5C6MUR4</accession>
<comment type="caution">
    <text evidence="2">The sequence shown here is derived from an EMBL/GenBank/DDBJ whole genome shotgun (WGS) entry which is preliminary data.</text>
</comment>
<evidence type="ECO:0000313" key="2">
    <source>
        <dbReference type="EMBL" id="TWW58519.1"/>
    </source>
</evidence>
<feature type="region of interest" description="Disordered" evidence="1">
    <location>
        <begin position="82"/>
        <end position="123"/>
    </location>
</feature>